<dbReference type="OrthoDB" id="7204076at2"/>
<dbReference type="SUPFAM" id="SSF51569">
    <property type="entry name" value="Aldolase"/>
    <property type="match status" value="1"/>
</dbReference>
<dbReference type="Gene3D" id="3.20.20.70">
    <property type="entry name" value="Aldolase class I"/>
    <property type="match status" value="1"/>
</dbReference>
<keyword evidence="7" id="KW-1185">Reference proteome</keyword>
<comment type="pathway">
    <text evidence="1">Carbohydrate acid metabolism.</text>
</comment>
<dbReference type="eggNOG" id="COG0800">
    <property type="taxonomic scope" value="Bacteria"/>
</dbReference>
<dbReference type="Proteomes" id="UP000019151">
    <property type="component" value="Chromosome"/>
</dbReference>
<dbReference type="HOGENOM" id="CLU_077795_2_1_0"/>
<dbReference type="PANTHER" id="PTHR30246:SF1">
    <property type="entry name" value="2-DEHYDRO-3-DEOXY-6-PHOSPHOGALACTONATE ALDOLASE-RELATED"/>
    <property type="match status" value="1"/>
</dbReference>
<dbReference type="InterPro" id="IPR000887">
    <property type="entry name" value="Aldlse_KDPG_KHG"/>
</dbReference>
<dbReference type="InParanoid" id="W0RL87"/>
<dbReference type="CDD" id="cd00452">
    <property type="entry name" value="KDPG_aldolase"/>
    <property type="match status" value="1"/>
</dbReference>
<dbReference type="EMBL" id="CP007128">
    <property type="protein sequence ID" value="AHG91844.1"/>
    <property type="molecule type" value="Genomic_DNA"/>
</dbReference>
<dbReference type="Pfam" id="PF01081">
    <property type="entry name" value="Aldolase"/>
    <property type="match status" value="1"/>
</dbReference>
<evidence type="ECO:0000313" key="6">
    <source>
        <dbReference type="EMBL" id="AHG91844.1"/>
    </source>
</evidence>
<dbReference type="RefSeq" id="WP_104022930.1">
    <property type="nucleotide sequence ID" value="NZ_CP007128.1"/>
</dbReference>
<keyword evidence="4" id="KW-0456">Lyase</keyword>
<comment type="subunit">
    <text evidence="3">Homotrimer.</text>
</comment>
<evidence type="ECO:0000256" key="4">
    <source>
        <dbReference type="ARBA" id="ARBA00023239"/>
    </source>
</evidence>
<keyword evidence="5" id="KW-0119">Carbohydrate metabolism</keyword>
<dbReference type="PATRIC" id="fig|861299.3.peg.4366"/>
<dbReference type="STRING" id="861299.J421_4307"/>
<evidence type="ECO:0000256" key="2">
    <source>
        <dbReference type="ARBA" id="ARBA00006906"/>
    </source>
</evidence>
<proteinExistence type="inferred from homology"/>
<dbReference type="KEGG" id="gba:J421_4307"/>
<dbReference type="InterPro" id="IPR013785">
    <property type="entry name" value="Aldolase_TIM"/>
</dbReference>
<comment type="similarity">
    <text evidence="2">Belongs to the KHG/KDPG aldolase family.</text>
</comment>
<organism evidence="6 7">
    <name type="scientific">Gemmatirosa kalamazoonensis</name>
    <dbReference type="NCBI Taxonomy" id="861299"/>
    <lineage>
        <taxon>Bacteria</taxon>
        <taxon>Pseudomonadati</taxon>
        <taxon>Gemmatimonadota</taxon>
        <taxon>Gemmatimonadia</taxon>
        <taxon>Gemmatimonadales</taxon>
        <taxon>Gemmatimonadaceae</taxon>
        <taxon>Gemmatirosa</taxon>
    </lineage>
</organism>
<dbReference type="PANTHER" id="PTHR30246">
    <property type="entry name" value="2-KETO-3-DEOXY-6-PHOSPHOGLUCONATE ALDOLASE"/>
    <property type="match status" value="1"/>
</dbReference>
<evidence type="ECO:0000256" key="3">
    <source>
        <dbReference type="ARBA" id="ARBA00011233"/>
    </source>
</evidence>
<name>W0RL87_9BACT</name>
<reference evidence="6 7" key="1">
    <citation type="journal article" date="2014" name="Genome Announc.">
        <title>Genome Sequence and Methylome of Soil Bacterium Gemmatirosa kalamazoonensis KBS708T, a Member of the Rarely Cultivated Gemmatimonadetes Phylum.</title>
        <authorList>
            <person name="Debruyn J.M."/>
            <person name="Radosevich M."/>
            <person name="Wommack K.E."/>
            <person name="Polson S.W."/>
            <person name="Hauser L.J."/>
            <person name="Fawaz M.N."/>
            <person name="Korlach J."/>
            <person name="Tsai Y.C."/>
        </authorList>
    </citation>
    <scope>NUCLEOTIDE SEQUENCE [LARGE SCALE GENOMIC DNA]</scope>
    <source>
        <strain evidence="6 7">KBS708</strain>
    </source>
</reference>
<dbReference type="GO" id="GO:0016829">
    <property type="term" value="F:lyase activity"/>
    <property type="evidence" value="ECO:0007669"/>
    <property type="project" value="UniProtKB-KW"/>
</dbReference>
<accession>W0RL87</accession>
<evidence type="ECO:0000256" key="5">
    <source>
        <dbReference type="ARBA" id="ARBA00023277"/>
    </source>
</evidence>
<dbReference type="NCBIfam" id="NF006600">
    <property type="entry name" value="PRK09140.1"/>
    <property type="match status" value="1"/>
</dbReference>
<protein>
    <submittedName>
        <fullName evidence="6">KDPG and KHG aldolase</fullName>
    </submittedName>
</protein>
<sequence>MNALQPYLDRLPLIAILRGVTPEEAVGVGQALVDAGFAIVEVPLNSPRPAESIARLAESLGEHVLVGAGTVTTVAQVAEVQCAGGRLIVMPHCELDVVHAANDAGLLSAPGIATPTEGYAALAAGADALKLFPAELLTPAVLRSMRAVFPTTTRFIPVGGITPDRMAAYVAAGAAGFGLGSALYRPGDSPDRVAANARAFVDAWYRIRETST</sequence>
<gene>
    <name evidence="6" type="ORF">J421_4307</name>
</gene>
<dbReference type="AlphaFoldDB" id="W0RL87"/>
<evidence type="ECO:0000313" key="7">
    <source>
        <dbReference type="Proteomes" id="UP000019151"/>
    </source>
</evidence>
<evidence type="ECO:0000256" key="1">
    <source>
        <dbReference type="ARBA" id="ARBA00004761"/>
    </source>
</evidence>